<dbReference type="InterPro" id="IPR016032">
    <property type="entry name" value="Sig_transdc_resp-reg_C-effctor"/>
</dbReference>
<name>A0ABU1IAC3_9BURK</name>
<evidence type="ECO:0000256" key="2">
    <source>
        <dbReference type="ARBA" id="ARBA00023125"/>
    </source>
</evidence>
<evidence type="ECO:0000256" key="1">
    <source>
        <dbReference type="ARBA" id="ARBA00023015"/>
    </source>
</evidence>
<dbReference type="CDD" id="cd06170">
    <property type="entry name" value="LuxR_C_like"/>
    <property type="match status" value="1"/>
</dbReference>
<dbReference type="SUPFAM" id="SSF52172">
    <property type="entry name" value="CheY-like"/>
    <property type="match status" value="1"/>
</dbReference>
<dbReference type="GO" id="GO:0003677">
    <property type="term" value="F:DNA binding"/>
    <property type="evidence" value="ECO:0007669"/>
    <property type="project" value="UniProtKB-KW"/>
</dbReference>
<dbReference type="SMART" id="SM00421">
    <property type="entry name" value="HTH_LUXR"/>
    <property type="match status" value="1"/>
</dbReference>
<feature type="modified residue" description="4-aspartylphosphate" evidence="4">
    <location>
        <position position="66"/>
    </location>
</feature>
<dbReference type="InterPro" id="IPR011006">
    <property type="entry name" value="CheY-like_superfamily"/>
</dbReference>
<evidence type="ECO:0000259" key="6">
    <source>
        <dbReference type="PROSITE" id="PS50110"/>
    </source>
</evidence>
<dbReference type="PROSITE" id="PS50110">
    <property type="entry name" value="RESPONSE_REGULATORY"/>
    <property type="match status" value="1"/>
</dbReference>
<keyword evidence="1" id="KW-0805">Transcription regulation</keyword>
<protein>
    <submittedName>
        <fullName evidence="7">DNA-binding NarL/FixJ family response regulator</fullName>
    </submittedName>
</protein>
<dbReference type="InterPro" id="IPR001789">
    <property type="entry name" value="Sig_transdc_resp-reg_receiver"/>
</dbReference>
<dbReference type="PROSITE" id="PS00622">
    <property type="entry name" value="HTH_LUXR_1"/>
    <property type="match status" value="1"/>
</dbReference>
<feature type="domain" description="Response regulatory" evidence="6">
    <location>
        <begin position="14"/>
        <end position="131"/>
    </location>
</feature>
<dbReference type="Gene3D" id="3.40.50.2300">
    <property type="match status" value="1"/>
</dbReference>
<accession>A0ABU1IAC3</accession>
<evidence type="ECO:0000259" key="5">
    <source>
        <dbReference type="PROSITE" id="PS50043"/>
    </source>
</evidence>
<organism evidence="7 8">
    <name type="scientific">Paracidovorax wautersii</name>
    <dbReference type="NCBI Taxonomy" id="1177982"/>
    <lineage>
        <taxon>Bacteria</taxon>
        <taxon>Pseudomonadati</taxon>
        <taxon>Pseudomonadota</taxon>
        <taxon>Betaproteobacteria</taxon>
        <taxon>Burkholderiales</taxon>
        <taxon>Comamonadaceae</taxon>
        <taxon>Paracidovorax</taxon>
    </lineage>
</organism>
<dbReference type="PRINTS" id="PR00038">
    <property type="entry name" value="HTHLUXR"/>
</dbReference>
<evidence type="ECO:0000313" key="7">
    <source>
        <dbReference type="EMBL" id="MDR6214156.1"/>
    </source>
</evidence>
<evidence type="ECO:0000256" key="3">
    <source>
        <dbReference type="ARBA" id="ARBA00023163"/>
    </source>
</evidence>
<dbReference type="PROSITE" id="PS50043">
    <property type="entry name" value="HTH_LUXR_2"/>
    <property type="match status" value="1"/>
</dbReference>
<keyword evidence="8" id="KW-1185">Reference proteome</keyword>
<dbReference type="Pfam" id="PF00196">
    <property type="entry name" value="GerE"/>
    <property type="match status" value="1"/>
</dbReference>
<dbReference type="Gene3D" id="1.10.10.10">
    <property type="entry name" value="Winged helix-like DNA-binding domain superfamily/Winged helix DNA-binding domain"/>
    <property type="match status" value="1"/>
</dbReference>
<dbReference type="Proteomes" id="UP001267710">
    <property type="component" value="Unassembled WGS sequence"/>
</dbReference>
<dbReference type="PANTHER" id="PTHR44688:SF16">
    <property type="entry name" value="DNA-BINDING TRANSCRIPTIONAL ACTIVATOR DEVR_DOSR"/>
    <property type="match status" value="1"/>
</dbReference>
<dbReference type="PANTHER" id="PTHR44688">
    <property type="entry name" value="DNA-BINDING TRANSCRIPTIONAL ACTIVATOR DEVR_DOSR"/>
    <property type="match status" value="1"/>
</dbReference>
<keyword evidence="2 7" id="KW-0238">DNA-binding</keyword>
<keyword evidence="3" id="KW-0804">Transcription</keyword>
<proteinExistence type="predicted"/>
<dbReference type="SUPFAM" id="SSF46894">
    <property type="entry name" value="C-terminal effector domain of the bipartite response regulators"/>
    <property type="match status" value="1"/>
</dbReference>
<dbReference type="InterPro" id="IPR000792">
    <property type="entry name" value="Tscrpt_reg_LuxR_C"/>
</dbReference>
<keyword evidence="4" id="KW-0597">Phosphoprotein</keyword>
<evidence type="ECO:0000256" key="4">
    <source>
        <dbReference type="PROSITE-ProRule" id="PRU00169"/>
    </source>
</evidence>
<dbReference type="EMBL" id="JAVIZX010000001">
    <property type="protein sequence ID" value="MDR6214156.1"/>
    <property type="molecule type" value="Genomic_DNA"/>
</dbReference>
<sequence length="227" mass="24581">MNPSDFPDPHSVRYALVVDDHPLVARGMTEFLRLHKQLSDAICVGTAQEALHTIARRGTPALALVDFWLADGATTHFVRDMQALAPGVRVLMVSGDSHGAIVTKVRSSGAHGFLHKQQDPEVFTAAVDAVLAGGTWFDAPLPDTSAAPLSREVPLHPSDLGLTARQGQILAFILDGQPNRHIAKALNVSEHTVKEHVTAILGKLEVRNRVEAITKLRGVRLEIPPLY</sequence>
<gene>
    <name evidence="7" type="ORF">QE399_001845</name>
</gene>
<reference evidence="7 8" key="1">
    <citation type="submission" date="2023-08" db="EMBL/GenBank/DDBJ databases">
        <title>Functional and genomic diversity of the sorghum phyllosphere microbiome.</title>
        <authorList>
            <person name="Shade A."/>
        </authorList>
    </citation>
    <scope>NUCLEOTIDE SEQUENCE [LARGE SCALE GENOMIC DNA]</scope>
    <source>
        <strain evidence="7 8">SORGH_AS_0335</strain>
    </source>
</reference>
<feature type="domain" description="HTH luxR-type" evidence="5">
    <location>
        <begin position="155"/>
        <end position="220"/>
    </location>
</feature>
<dbReference type="Pfam" id="PF00072">
    <property type="entry name" value="Response_reg"/>
    <property type="match status" value="1"/>
</dbReference>
<evidence type="ECO:0000313" key="8">
    <source>
        <dbReference type="Proteomes" id="UP001267710"/>
    </source>
</evidence>
<dbReference type="SMART" id="SM00448">
    <property type="entry name" value="REC"/>
    <property type="match status" value="1"/>
</dbReference>
<comment type="caution">
    <text evidence="7">The sequence shown here is derived from an EMBL/GenBank/DDBJ whole genome shotgun (WGS) entry which is preliminary data.</text>
</comment>
<dbReference type="InterPro" id="IPR036388">
    <property type="entry name" value="WH-like_DNA-bd_sf"/>
</dbReference>